<dbReference type="Gene3D" id="3.30.9.10">
    <property type="entry name" value="D-Amino Acid Oxidase, subunit A, domain 2"/>
    <property type="match status" value="1"/>
</dbReference>
<evidence type="ECO:0000313" key="7">
    <source>
        <dbReference type="Proteomes" id="UP000323242"/>
    </source>
</evidence>
<comment type="cofactor">
    <cofactor evidence="1">
        <name>FAD</name>
        <dbReference type="ChEBI" id="CHEBI:57692"/>
    </cofactor>
</comment>
<evidence type="ECO:0000259" key="5">
    <source>
        <dbReference type="Pfam" id="PF01494"/>
    </source>
</evidence>
<keyword evidence="3" id="KW-0274">FAD</keyword>
<feature type="compositionally biased region" description="Low complexity" evidence="4">
    <location>
        <begin position="140"/>
        <end position="152"/>
    </location>
</feature>
<feature type="compositionally biased region" description="Basic and acidic residues" evidence="4">
    <location>
        <begin position="153"/>
        <end position="165"/>
    </location>
</feature>
<proteinExistence type="predicted"/>
<feature type="region of interest" description="Disordered" evidence="4">
    <location>
        <begin position="1"/>
        <end position="239"/>
    </location>
</feature>
<sequence>MGRGGPRRPHRCLRVPARLRRHPRRTPRGRPRGRRRIPAGDERGQRLLPGRPPGPRLRGRPHRRRRRGRGRHAALHDPRRPPGPARRTARPAARRPGRRRPSDAGTRPRPAPHGRRGHIRQRSRWRRRLPAVPDPPGLGRRALPAPADLDPAGDARDGPAADRRAGHPHRRLGSAAAPLGPAPADGGRRPGAHARRLPVPPRRRGTAPGIRDGDVSGDQPAHRGPGGGEPVNATPTPDRHVPVLIVGGGGSGLTASLALSDLGVDTLLIERHPTTSVQPKAHILNARTMEIFDHLGVAEDIHREGSPAENRAAMVWLSSLGGDAPYDRQVLHRTSAYGGGELAERYALASAQPHANLGQRWLEPLLRRHAEKRAPGGLLFHHELTALDEDPDGVTATVLDRGSGQTFTVRAAFVVAADGGKTIGRLRSIPMEGTPTFLEWINLHVRADFSAFIPCDDTVVNRVSSLAEDGTLQHCGVVPMGPDRWGRHSEEWTLMFSRPPGAADLDDDTIVAMVRRTLKLPDDHPMDVESISRWPVEGTVARRFRSGRVFLVGDAAHRHPPSGALGLNTGVQDSHNLAWKLALVLAGSADDALLDTYESERLPVARRVVERALFSLFNQIAFTAGTGVVQGAHPDWNRAQMTALFSDTPDGETRRAVLREYFDTNRITTAHLGLEMGYDYADAGSVTSDGTPRPPQDPLGLEYEQTARPGSRLPHAWLTEDGTRTGTHRLHRAPGSFLLLAGAEGAAWVEAARLLSRRYGVRIDAYAVGGEGTVADPEGRWRELRGHDEHGAVLVRPDGFVTMRERSACADPARAVEQALLVALGRDREAVAGEGPGPRTGEGDAG</sequence>
<dbReference type="InterPro" id="IPR002938">
    <property type="entry name" value="FAD-bd"/>
</dbReference>
<feature type="compositionally biased region" description="Basic residues" evidence="4">
    <location>
        <begin position="57"/>
        <end position="73"/>
    </location>
</feature>
<gene>
    <name evidence="6" type="ORF">FY004_07365</name>
</gene>
<reference evidence="6 7" key="1">
    <citation type="submission" date="2019-08" db="EMBL/GenBank/DDBJ databases">
        <title>Draft genome for granaticin producer strain Streptomyces parvus C05.</title>
        <authorList>
            <person name="Gonzalez-Pimentel J.L."/>
        </authorList>
    </citation>
    <scope>NUCLEOTIDE SEQUENCE [LARGE SCALE GENOMIC DNA]</scope>
    <source>
        <strain evidence="6 7">C05</strain>
    </source>
</reference>
<feature type="compositionally biased region" description="Basic residues" evidence="4">
    <location>
        <begin position="1"/>
        <end position="37"/>
    </location>
</feature>
<keyword evidence="2" id="KW-0285">Flavoprotein</keyword>
<dbReference type="Gene3D" id="3.40.30.120">
    <property type="match status" value="1"/>
</dbReference>
<accession>A0A5D4JID4</accession>
<feature type="compositionally biased region" description="Low complexity" evidence="4">
    <location>
        <begin position="173"/>
        <end position="185"/>
    </location>
</feature>
<dbReference type="SUPFAM" id="SSF51905">
    <property type="entry name" value="FAD/NAD(P)-binding domain"/>
    <property type="match status" value="1"/>
</dbReference>
<keyword evidence="7" id="KW-1185">Reference proteome</keyword>
<evidence type="ECO:0000256" key="2">
    <source>
        <dbReference type="ARBA" id="ARBA00022630"/>
    </source>
</evidence>
<dbReference type="PANTHER" id="PTHR43004">
    <property type="entry name" value="TRK SYSTEM POTASSIUM UPTAKE PROTEIN"/>
    <property type="match status" value="1"/>
</dbReference>
<dbReference type="InterPro" id="IPR050641">
    <property type="entry name" value="RIFMO-like"/>
</dbReference>
<dbReference type="AlphaFoldDB" id="A0A5D4JID4"/>
<dbReference type="PRINTS" id="PR00420">
    <property type="entry name" value="RNGMNOXGNASE"/>
</dbReference>
<feature type="compositionally biased region" description="Basic residues" evidence="4">
    <location>
        <begin position="190"/>
        <end position="205"/>
    </location>
</feature>
<dbReference type="PANTHER" id="PTHR43004:SF19">
    <property type="entry name" value="BINDING MONOOXYGENASE, PUTATIVE (JCVI)-RELATED"/>
    <property type="match status" value="1"/>
</dbReference>
<evidence type="ECO:0000256" key="4">
    <source>
        <dbReference type="SAM" id="MobiDB-lite"/>
    </source>
</evidence>
<evidence type="ECO:0000256" key="3">
    <source>
        <dbReference type="ARBA" id="ARBA00022827"/>
    </source>
</evidence>
<organism evidence="6 7">
    <name type="scientific">Streptomyces parvus</name>
    <dbReference type="NCBI Taxonomy" id="66428"/>
    <lineage>
        <taxon>Bacteria</taxon>
        <taxon>Bacillati</taxon>
        <taxon>Actinomycetota</taxon>
        <taxon>Actinomycetes</taxon>
        <taxon>Kitasatosporales</taxon>
        <taxon>Streptomycetaceae</taxon>
        <taxon>Streptomyces</taxon>
    </lineage>
</organism>
<dbReference type="GO" id="GO:0016709">
    <property type="term" value="F:oxidoreductase activity, acting on paired donors, with incorporation or reduction of molecular oxygen, NAD(P)H as one donor, and incorporation of one atom of oxygen"/>
    <property type="evidence" value="ECO:0007669"/>
    <property type="project" value="UniProtKB-ARBA"/>
</dbReference>
<evidence type="ECO:0000313" key="6">
    <source>
        <dbReference type="EMBL" id="TYR65201.1"/>
    </source>
</evidence>
<dbReference type="Gene3D" id="3.50.50.60">
    <property type="entry name" value="FAD/NAD(P)-binding domain"/>
    <property type="match status" value="1"/>
</dbReference>
<dbReference type="Pfam" id="PF01494">
    <property type="entry name" value="FAD_binding_3"/>
    <property type="match status" value="1"/>
</dbReference>
<comment type="caution">
    <text evidence="6">The sequence shown here is derived from an EMBL/GenBank/DDBJ whole genome shotgun (WGS) entry which is preliminary data.</text>
</comment>
<dbReference type="EMBL" id="VSZQ01000028">
    <property type="protein sequence ID" value="TYR65201.1"/>
    <property type="molecule type" value="Genomic_DNA"/>
</dbReference>
<protein>
    <recommendedName>
        <fullName evidence="5">FAD-binding domain-containing protein</fullName>
    </recommendedName>
</protein>
<feature type="compositionally biased region" description="Basic residues" evidence="4">
    <location>
        <begin position="110"/>
        <end position="129"/>
    </location>
</feature>
<name>A0A5D4JID4_9ACTN</name>
<dbReference type="Pfam" id="PF21274">
    <property type="entry name" value="Rng_hyd_C"/>
    <property type="match status" value="1"/>
</dbReference>
<dbReference type="InterPro" id="IPR036188">
    <property type="entry name" value="FAD/NAD-bd_sf"/>
</dbReference>
<evidence type="ECO:0000256" key="1">
    <source>
        <dbReference type="ARBA" id="ARBA00001974"/>
    </source>
</evidence>
<feature type="domain" description="FAD-binding" evidence="5">
    <location>
        <begin position="241"/>
        <end position="612"/>
    </location>
</feature>
<feature type="compositionally biased region" description="Basic residues" evidence="4">
    <location>
        <begin position="87"/>
        <end position="99"/>
    </location>
</feature>
<dbReference type="GO" id="GO:0071949">
    <property type="term" value="F:FAD binding"/>
    <property type="evidence" value="ECO:0007669"/>
    <property type="project" value="InterPro"/>
</dbReference>
<dbReference type="Proteomes" id="UP000323242">
    <property type="component" value="Unassembled WGS sequence"/>
</dbReference>